<proteinExistence type="inferred from homology"/>
<dbReference type="AlphaFoldDB" id="A0A0T6B7F3"/>
<feature type="domain" description="Carboxylesterase type B" evidence="7">
    <location>
        <begin position="20"/>
        <end position="523"/>
    </location>
</feature>
<dbReference type="Pfam" id="PF00135">
    <property type="entry name" value="COesterase"/>
    <property type="match status" value="1"/>
</dbReference>
<keyword evidence="4" id="KW-1015">Disulfide bond</keyword>
<reference evidence="8 9" key="1">
    <citation type="submission" date="2015-09" db="EMBL/GenBank/DDBJ databases">
        <title>Draft genome of the scarab beetle Oryctes borbonicus.</title>
        <authorList>
            <person name="Meyer J.M."/>
            <person name="Markov G.V."/>
            <person name="Baskaran P."/>
            <person name="Herrmann M."/>
            <person name="Sommer R.J."/>
            <person name="Roedelsperger C."/>
        </authorList>
    </citation>
    <scope>NUCLEOTIDE SEQUENCE [LARGE SCALE GENOMIC DNA]</scope>
    <source>
        <strain evidence="8">OB123</strain>
        <tissue evidence="8">Whole animal</tissue>
    </source>
</reference>
<dbReference type="ESTHER" id="9scar-a0a0t6b7f3">
    <property type="family name" value="Carb_B_Arthropoda"/>
</dbReference>
<dbReference type="InterPro" id="IPR002018">
    <property type="entry name" value="CarbesteraseB"/>
</dbReference>
<dbReference type="OrthoDB" id="19653at2759"/>
<sequence>MRSVSFISLLIPFVFGNAEDLVINIPQGALRGSIDLDQNGEEYYKFLNIPYAQPPLGSLRFRAPVPAGGWEGIREVNNEIPSCFQPTLGDSGTEDCLYIHVYMPELPRNDTALKPVMVDIHSGIFIANKPSDGVQYLITKDVVLVNFNFRLGIFGSFSVDDSELGVPGNPGMKDQVLALKWVRDNIKYFGGDPDNVMIFGDSSGGVSVHLQVLSPMSEGLFHKALCESGVALLYSINGVRNNGILLARQLGVQTENLQEMLVSLQEMSPWSIMLAEQPLTQTYISISTPLVEMASNEPAFLPEDAITLIQSGNYNHVPFVIGYNNAEGLSRHIVVKTTTGENLTITDFTTFIPTDLGISNDSKEASRVAERIKRFYYGDTEPSPSDITQAVQLVTDYMFAYPSYRAAVEHLRTSQSRVYFYYFTADTVLNRNKHVEEVASKFPGASHTDQRGYLIKEDGFPVAEPGSVEEEARERIVTLWTDFAKYSAPWEAINNETFYYLQIDTNESTLRVGPPKAENMAFWQQLYDEYYPGKM</sequence>
<dbReference type="InterPro" id="IPR029058">
    <property type="entry name" value="AB_hydrolase_fold"/>
</dbReference>
<accession>A0A0T6B7F3</accession>
<keyword evidence="3 6" id="KW-0378">Hydrolase</keyword>
<dbReference type="Gene3D" id="3.40.50.1820">
    <property type="entry name" value="alpha/beta hydrolase"/>
    <property type="match status" value="1"/>
</dbReference>
<comment type="similarity">
    <text evidence="1 6">Belongs to the type-B carboxylesterase/lipase family.</text>
</comment>
<dbReference type="GO" id="GO:0052689">
    <property type="term" value="F:carboxylic ester hydrolase activity"/>
    <property type="evidence" value="ECO:0007669"/>
    <property type="project" value="UniProtKB-KW"/>
</dbReference>
<gene>
    <name evidence="8" type="ORF">AMK59_4574</name>
</gene>
<dbReference type="InterPro" id="IPR019826">
    <property type="entry name" value="Carboxylesterase_B_AS"/>
</dbReference>
<organism evidence="8 9">
    <name type="scientific">Oryctes borbonicus</name>
    <dbReference type="NCBI Taxonomy" id="1629725"/>
    <lineage>
        <taxon>Eukaryota</taxon>
        <taxon>Metazoa</taxon>
        <taxon>Ecdysozoa</taxon>
        <taxon>Arthropoda</taxon>
        <taxon>Hexapoda</taxon>
        <taxon>Insecta</taxon>
        <taxon>Pterygota</taxon>
        <taxon>Neoptera</taxon>
        <taxon>Endopterygota</taxon>
        <taxon>Coleoptera</taxon>
        <taxon>Polyphaga</taxon>
        <taxon>Scarabaeiformia</taxon>
        <taxon>Scarabaeidae</taxon>
        <taxon>Dynastinae</taxon>
        <taxon>Oryctes</taxon>
    </lineage>
</organism>
<comment type="caution">
    <text evidence="8">The sequence shown here is derived from an EMBL/GenBank/DDBJ whole genome shotgun (WGS) entry which is preliminary data.</text>
</comment>
<evidence type="ECO:0000313" key="8">
    <source>
        <dbReference type="EMBL" id="KRT83147.1"/>
    </source>
</evidence>
<evidence type="ECO:0000256" key="6">
    <source>
        <dbReference type="RuleBase" id="RU361235"/>
    </source>
</evidence>
<evidence type="ECO:0000256" key="5">
    <source>
        <dbReference type="ARBA" id="ARBA00023180"/>
    </source>
</evidence>
<evidence type="ECO:0000256" key="3">
    <source>
        <dbReference type="ARBA" id="ARBA00022801"/>
    </source>
</evidence>
<keyword evidence="2" id="KW-0719">Serine esterase</keyword>
<feature type="signal peptide" evidence="6">
    <location>
        <begin position="1"/>
        <end position="18"/>
    </location>
</feature>
<evidence type="ECO:0000256" key="4">
    <source>
        <dbReference type="ARBA" id="ARBA00023157"/>
    </source>
</evidence>
<dbReference type="EC" id="3.1.1.-" evidence="6"/>
<keyword evidence="6" id="KW-0732">Signal</keyword>
<dbReference type="PANTHER" id="PTHR43142">
    <property type="entry name" value="CARBOXYLIC ESTER HYDROLASE"/>
    <property type="match status" value="1"/>
</dbReference>
<feature type="chain" id="PRO_5006520942" description="Carboxylic ester hydrolase" evidence="6">
    <location>
        <begin position="19"/>
        <end position="535"/>
    </location>
</feature>
<evidence type="ECO:0000259" key="7">
    <source>
        <dbReference type="Pfam" id="PF00135"/>
    </source>
</evidence>
<dbReference type="EMBL" id="LJIG01009404">
    <property type="protein sequence ID" value="KRT83147.1"/>
    <property type="molecule type" value="Genomic_DNA"/>
</dbReference>
<evidence type="ECO:0000313" key="9">
    <source>
        <dbReference type="Proteomes" id="UP000051574"/>
    </source>
</evidence>
<protein>
    <recommendedName>
        <fullName evidence="6">Carboxylic ester hydrolase</fullName>
        <ecNumber evidence="6">3.1.1.-</ecNumber>
    </recommendedName>
</protein>
<keyword evidence="5" id="KW-0325">Glycoprotein</keyword>
<keyword evidence="9" id="KW-1185">Reference proteome</keyword>
<dbReference type="PANTHER" id="PTHR43142:SF1">
    <property type="entry name" value="CARBOXYLIC ESTER HYDROLASE"/>
    <property type="match status" value="1"/>
</dbReference>
<dbReference type="SUPFAM" id="SSF53474">
    <property type="entry name" value="alpha/beta-Hydrolases"/>
    <property type="match status" value="1"/>
</dbReference>
<dbReference type="PROSITE" id="PS00122">
    <property type="entry name" value="CARBOXYLESTERASE_B_1"/>
    <property type="match status" value="1"/>
</dbReference>
<name>A0A0T6B7F3_9SCAR</name>
<evidence type="ECO:0000256" key="2">
    <source>
        <dbReference type="ARBA" id="ARBA00022487"/>
    </source>
</evidence>
<evidence type="ECO:0000256" key="1">
    <source>
        <dbReference type="ARBA" id="ARBA00005964"/>
    </source>
</evidence>
<dbReference type="Proteomes" id="UP000051574">
    <property type="component" value="Unassembled WGS sequence"/>
</dbReference>